<dbReference type="Pfam" id="PF00067">
    <property type="entry name" value="p450"/>
    <property type="match status" value="1"/>
</dbReference>
<dbReference type="KEGG" id="ahm:TL08_11540"/>
<evidence type="ECO:0000256" key="2">
    <source>
        <dbReference type="ARBA" id="ARBA00022617"/>
    </source>
</evidence>
<dbReference type="Proteomes" id="UP000095210">
    <property type="component" value="Chromosome"/>
</dbReference>
<sequence>MTTADRSGAITLPTTRDNPFDPPAELLRLRADRGIHPLAYPDGHQGWLVTDYQAIRTVMADPRFSARQELRRLPFEHPLGVQPQPPAEPGMFIRMDPPDHTRYRSELIAQFTVRRMRALEPRIVEIVEAHAAAMRAQGPPADLVSSFALPIPSLVICELLGVPYADRAVFQETTAALLRLDQTPEQFGVNMATFHAFLGELVTAKRTEPTDDILGGLITDTALSDRELVSIGLLLLVAGHETTANMLGLGTFALLRHPEQLAALRADPTLIDGAVEELLRYLSIIQFGTSRCALERVELAGVTIEEGQNLILSLPAANRDPERFPDPDRLDVTRGSARHLSFGHGVHQCLGQQLARTEMRVGFATLIREFPDLRLAVEPHEVVLTTDKAIYGVHSLPVAW</sequence>
<dbReference type="GO" id="GO:0004497">
    <property type="term" value="F:monooxygenase activity"/>
    <property type="evidence" value="ECO:0007669"/>
    <property type="project" value="UniProtKB-KW"/>
</dbReference>
<keyword evidence="4 7" id="KW-0560">Oxidoreductase</keyword>
<protein>
    <submittedName>
        <fullName evidence="9">Cytochrome P450</fullName>
        <ecNumber evidence="9">1.14.-.-</ecNumber>
    </submittedName>
</protein>
<dbReference type="AlphaFoldDB" id="A0AAC9MYL7"/>
<dbReference type="PROSITE" id="PS00086">
    <property type="entry name" value="CYTOCHROME_P450"/>
    <property type="match status" value="1"/>
</dbReference>
<evidence type="ECO:0000256" key="1">
    <source>
        <dbReference type="ARBA" id="ARBA00010617"/>
    </source>
</evidence>
<gene>
    <name evidence="9" type="ORF">TL08_11540</name>
</gene>
<reference evidence="10" key="1">
    <citation type="submission" date="2016-03" db="EMBL/GenBank/DDBJ databases">
        <title>Complete genome sequence of the type strain Actinoalloteichus hymeniacidonis DSM 45092.</title>
        <authorList>
            <person name="Schaffert L."/>
            <person name="Albersmeier A."/>
            <person name="Winkler A."/>
            <person name="Kalinowski J."/>
            <person name="Zotchev S."/>
            <person name="Ruckert C."/>
        </authorList>
    </citation>
    <scope>NUCLEOTIDE SEQUENCE [LARGE SCALE GENOMIC DNA]</scope>
    <source>
        <strain evidence="10">HPA177(T) (DSM 45092(T))</strain>
    </source>
</reference>
<dbReference type="FunFam" id="1.10.630.10:FF:000018">
    <property type="entry name" value="Cytochrome P450 monooxygenase"/>
    <property type="match status" value="1"/>
</dbReference>
<evidence type="ECO:0000256" key="5">
    <source>
        <dbReference type="ARBA" id="ARBA00023004"/>
    </source>
</evidence>
<dbReference type="InterPro" id="IPR036396">
    <property type="entry name" value="Cyt_P450_sf"/>
</dbReference>
<evidence type="ECO:0000256" key="4">
    <source>
        <dbReference type="ARBA" id="ARBA00023002"/>
    </source>
</evidence>
<dbReference type="InterPro" id="IPR001128">
    <property type="entry name" value="Cyt_P450"/>
</dbReference>
<dbReference type="GO" id="GO:0020037">
    <property type="term" value="F:heme binding"/>
    <property type="evidence" value="ECO:0007669"/>
    <property type="project" value="InterPro"/>
</dbReference>
<evidence type="ECO:0000256" key="6">
    <source>
        <dbReference type="ARBA" id="ARBA00023033"/>
    </source>
</evidence>
<dbReference type="InterPro" id="IPR002397">
    <property type="entry name" value="Cyt_P450_B"/>
</dbReference>
<dbReference type="PANTHER" id="PTHR46696:SF1">
    <property type="entry name" value="CYTOCHROME P450 YJIB-RELATED"/>
    <property type="match status" value="1"/>
</dbReference>
<evidence type="ECO:0000313" key="9">
    <source>
        <dbReference type="EMBL" id="AOS63122.1"/>
    </source>
</evidence>
<evidence type="ECO:0000313" key="10">
    <source>
        <dbReference type="Proteomes" id="UP000095210"/>
    </source>
</evidence>
<dbReference type="InterPro" id="IPR017972">
    <property type="entry name" value="Cyt_P450_CS"/>
</dbReference>
<keyword evidence="2 7" id="KW-0349">Heme</keyword>
<organism evidence="9 10">
    <name type="scientific">Actinoalloteichus hymeniacidonis</name>
    <dbReference type="NCBI Taxonomy" id="340345"/>
    <lineage>
        <taxon>Bacteria</taxon>
        <taxon>Bacillati</taxon>
        <taxon>Actinomycetota</taxon>
        <taxon>Actinomycetes</taxon>
        <taxon>Pseudonocardiales</taxon>
        <taxon>Pseudonocardiaceae</taxon>
        <taxon>Actinoalloteichus</taxon>
    </lineage>
</organism>
<dbReference type="RefSeq" id="WP_069848760.1">
    <property type="nucleotide sequence ID" value="NZ_CP014859.1"/>
</dbReference>
<dbReference type="Gene3D" id="1.10.630.10">
    <property type="entry name" value="Cytochrome P450"/>
    <property type="match status" value="1"/>
</dbReference>
<keyword evidence="3 7" id="KW-0479">Metal-binding</keyword>
<dbReference type="PRINTS" id="PR00359">
    <property type="entry name" value="BP450"/>
</dbReference>
<dbReference type="PRINTS" id="PR00385">
    <property type="entry name" value="P450"/>
</dbReference>
<dbReference type="SUPFAM" id="SSF48264">
    <property type="entry name" value="Cytochrome P450"/>
    <property type="match status" value="1"/>
</dbReference>
<evidence type="ECO:0000256" key="3">
    <source>
        <dbReference type="ARBA" id="ARBA00022723"/>
    </source>
</evidence>
<evidence type="ECO:0000256" key="7">
    <source>
        <dbReference type="RuleBase" id="RU000461"/>
    </source>
</evidence>
<comment type="similarity">
    <text evidence="1 7">Belongs to the cytochrome P450 family.</text>
</comment>
<dbReference type="EMBL" id="CP014859">
    <property type="protein sequence ID" value="AOS63122.1"/>
    <property type="molecule type" value="Genomic_DNA"/>
</dbReference>
<dbReference type="GO" id="GO:0005506">
    <property type="term" value="F:iron ion binding"/>
    <property type="evidence" value="ECO:0007669"/>
    <property type="project" value="InterPro"/>
</dbReference>
<keyword evidence="5 7" id="KW-0408">Iron</keyword>
<accession>A0AAC9MYL7</accession>
<dbReference type="CDD" id="cd11030">
    <property type="entry name" value="CYP105-like"/>
    <property type="match status" value="1"/>
</dbReference>
<evidence type="ECO:0000256" key="8">
    <source>
        <dbReference type="SAM" id="MobiDB-lite"/>
    </source>
</evidence>
<dbReference type="EC" id="1.14.-.-" evidence="9"/>
<feature type="region of interest" description="Disordered" evidence="8">
    <location>
        <begin position="1"/>
        <end position="23"/>
    </location>
</feature>
<dbReference type="GO" id="GO:0016705">
    <property type="term" value="F:oxidoreductase activity, acting on paired donors, with incorporation or reduction of molecular oxygen"/>
    <property type="evidence" value="ECO:0007669"/>
    <property type="project" value="InterPro"/>
</dbReference>
<keyword evidence="10" id="KW-1185">Reference proteome</keyword>
<dbReference type="PANTHER" id="PTHR46696">
    <property type="entry name" value="P450, PUTATIVE (EUROFUNG)-RELATED"/>
    <property type="match status" value="1"/>
</dbReference>
<keyword evidence="6 7" id="KW-0503">Monooxygenase</keyword>
<proteinExistence type="inferred from homology"/>
<name>A0AAC9MYL7_9PSEU</name>